<dbReference type="EMBL" id="AZHW01000550">
    <property type="protein sequence ID" value="ETW98490.1"/>
    <property type="molecule type" value="Genomic_DNA"/>
</dbReference>
<evidence type="ECO:0000313" key="4">
    <source>
        <dbReference type="EMBL" id="ETW96658.1"/>
    </source>
</evidence>
<dbReference type="EMBL" id="AZHW01001260">
    <property type="protein sequence ID" value="ETW93311.1"/>
    <property type="molecule type" value="Genomic_DNA"/>
</dbReference>
<evidence type="ECO:0000313" key="2">
    <source>
        <dbReference type="EMBL" id="ETW94900.1"/>
    </source>
</evidence>
<dbReference type="EMBL" id="AZHW01000988">
    <property type="protein sequence ID" value="ETW94900.1"/>
    <property type="molecule type" value="Genomic_DNA"/>
</dbReference>
<dbReference type="EMBL" id="AZHW01000761">
    <property type="protein sequence ID" value="ETW96658.1"/>
    <property type="molecule type" value="Genomic_DNA"/>
</dbReference>
<evidence type="ECO:0000313" key="9">
    <source>
        <dbReference type="EMBL" id="ETW99380.1"/>
    </source>
</evidence>
<evidence type="ECO:0000313" key="10">
    <source>
        <dbReference type="Proteomes" id="UP000019141"/>
    </source>
</evidence>
<dbReference type="EMBL" id="AZHW01000452">
    <property type="protein sequence ID" value="ETW99380.1"/>
    <property type="molecule type" value="Genomic_DNA"/>
</dbReference>
<accession>W4LEZ1</accession>
<comment type="caution">
    <text evidence="4">The sequence shown here is derived from an EMBL/GenBank/DDBJ whole genome shotgun (WGS) entry which is preliminary data.</text>
</comment>
<evidence type="ECO:0000313" key="5">
    <source>
        <dbReference type="EMBL" id="ETW96774.1"/>
    </source>
</evidence>
<keyword evidence="10" id="KW-1185">Reference proteome</keyword>
<dbReference type="Proteomes" id="UP000019141">
    <property type="component" value="Unassembled WGS sequence"/>
</dbReference>
<dbReference type="EMBL" id="AZHW01000537">
    <property type="protein sequence ID" value="ETW98625.1"/>
    <property type="molecule type" value="Genomic_DNA"/>
</dbReference>
<evidence type="ECO:0000313" key="3">
    <source>
        <dbReference type="EMBL" id="ETW95579.1"/>
    </source>
</evidence>
<organism evidence="4 10">
    <name type="scientific">Entotheonella factor</name>
    <dbReference type="NCBI Taxonomy" id="1429438"/>
    <lineage>
        <taxon>Bacteria</taxon>
        <taxon>Pseudomonadati</taxon>
        <taxon>Nitrospinota/Tectimicrobiota group</taxon>
        <taxon>Candidatus Tectimicrobiota</taxon>
        <taxon>Candidatus Entotheonellia</taxon>
        <taxon>Candidatus Entotheonellales</taxon>
        <taxon>Candidatus Entotheonellaceae</taxon>
        <taxon>Candidatus Entotheonella</taxon>
    </lineage>
</organism>
<evidence type="ECO:0000313" key="1">
    <source>
        <dbReference type="EMBL" id="ETW93311.1"/>
    </source>
</evidence>
<evidence type="ECO:0000313" key="7">
    <source>
        <dbReference type="EMBL" id="ETW98490.1"/>
    </source>
</evidence>
<evidence type="ECO:0000313" key="6">
    <source>
        <dbReference type="EMBL" id="ETW97061.1"/>
    </source>
</evidence>
<dbReference type="EMBL" id="AZHW01000744">
    <property type="protein sequence ID" value="ETW96774.1"/>
    <property type="molecule type" value="Genomic_DNA"/>
</dbReference>
<dbReference type="EMBL" id="AZHW01000901">
    <property type="protein sequence ID" value="ETW95579.1"/>
    <property type="molecule type" value="Genomic_DNA"/>
</dbReference>
<name>W4LEZ1_ENTF1</name>
<dbReference type="HOGENOM" id="CLU_3231100_0_0_7"/>
<evidence type="ECO:0000313" key="8">
    <source>
        <dbReference type="EMBL" id="ETW98625.1"/>
    </source>
</evidence>
<reference evidence="4 10" key="1">
    <citation type="journal article" date="2014" name="Nature">
        <title>An environmental bacterial taxon with a large and distinct metabolic repertoire.</title>
        <authorList>
            <person name="Wilson M.C."/>
            <person name="Mori T."/>
            <person name="Ruckert C."/>
            <person name="Uria A.R."/>
            <person name="Helf M.J."/>
            <person name="Takada K."/>
            <person name="Gernert C."/>
            <person name="Steffens U.A."/>
            <person name="Heycke N."/>
            <person name="Schmitt S."/>
            <person name="Rinke C."/>
            <person name="Helfrich E.J."/>
            <person name="Brachmann A.O."/>
            <person name="Gurgui C."/>
            <person name="Wakimoto T."/>
            <person name="Kracht M."/>
            <person name="Crusemann M."/>
            <person name="Hentschel U."/>
            <person name="Abe I."/>
            <person name="Matsunaga S."/>
            <person name="Kalinowski J."/>
            <person name="Takeyama H."/>
            <person name="Piel J."/>
        </authorList>
    </citation>
    <scope>NUCLEOTIDE SEQUENCE [LARGE SCALE GENOMIC DNA]</scope>
    <source>
        <strain evidence="10">TSY1</strain>
    </source>
</reference>
<sequence>MAKFFAQFLAPVISHWNAQDCWVLGSDTEVQKVGKADGLFWTA</sequence>
<dbReference type="EMBL" id="AZHW01000710">
    <property type="protein sequence ID" value="ETW97061.1"/>
    <property type="molecule type" value="Genomic_DNA"/>
</dbReference>
<proteinExistence type="predicted"/>
<protein>
    <submittedName>
        <fullName evidence="4">Uncharacterized protein</fullName>
    </submittedName>
</protein>
<gene>
    <name evidence="9" type="ORF">ETSY1_15225</name>
    <name evidence="8" type="ORF">ETSY1_18045</name>
    <name evidence="7" type="ORF">ETSY1_18580</name>
    <name evidence="6" type="ORF">ETSY1_24150</name>
    <name evidence="5" type="ORF">ETSY1_25265</name>
    <name evidence="4" type="ORF">ETSY1_25805</name>
    <name evidence="3" type="ORF">ETSY1_30050</name>
    <name evidence="2" type="ORF">ETSY1_32890</name>
    <name evidence="1" type="ORF">ETSY1_39770</name>
</gene>
<dbReference type="AlphaFoldDB" id="W4LEZ1"/>